<dbReference type="GeneID" id="111299974"/>
<dbReference type="KEGG" id="dzi:111299974"/>
<reference evidence="2" key="1">
    <citation type="submission" date="2025-08" db="UniProtKB">
        <authorList>
            <consortium name="RefSeq"/>
        </authorList>
    </citation>
    <scope>IDENTIFICATION</scope>
    <source>
        <tissue evidence="2">Fruit stalk</tissue>
    </source>
</reference>
<protein>
    <submittedName>
        <fullName evidence="2">Uncharacterized protein LOC111299974</fullName>
    </submittedName>
</protein>
<dbReference type="Proteomes" id="UP000515121">
    <property type="component" value="Unplaced"/>
</dbReference>
<evidence type="ECO:0000313" key="2">
    <source>
        <dbReference type="RefSeq" id="XP_022751263.1"/>
    </source>
</evidence>
<name>A0A6P5ZEK4_DURZI</name>
<dbReference type="AlphaFoldDB" id="A0A6P5ZEK4"/>
<proteinExistence type="predicted"/>
<organism evidence="1 2">
    <name type="scientific">Durio zibethinus</name>
    <name type="common">Durian</name>
    <dbReference type="NCBI Taxonomy" id="66656"/>
    <lineage>
        <taxon>Eukaryota</taxon>
        <taxon>Viridiplantae</taxon>
        <taxon>Streptophyta</taxon>
        <taxon>Embryophyta</taxon>
        <taxon>Tracheophyta</taxon>
        <taxon>Spermatophyta</taxon>
        <taxon>Magnoliopsida</taxon>
        <taxon>eudicotyledons</taxon>
        <taxon>Gunneridae</taxon>
        <taxon>Pentapetalae</taxon>
        <taxon>rosids</taxon>
        <taxon>malvids</taxon>
        <taxon>Malvales</taxon>
        <taxon>Malvaceae</taxon>
        <taxon>Helicteroideae</taxon>
        <taxon>Durio</taxon>
    </lineage>
</organism>
<dbReference type="RefSeq" id="XP_022751263.1">
    <property type="nucleotide sequence ID" value="XM_022895528.1"/>
</dbReference>
<dbReference type="OrthoDB" id="4348522at2759"/>
<keyword evidence="1" id="KW-1185">Reference proteome</keyword>
<evidence type="ECO:0000313" key="1">
    <source>
        <dbReference type="Proteomes" id="UP000515121"/>
    </source>
</evidence>
<gene>
    <name evidence="2" type="primary">LOC111299974</name>
</gene>
<sequence>MDLEAHFRCCHALINLYQLDSQKLIEIFERKFFHQLSYLTSGGQRMPETVRYECILDILEFTESMLSDERIVNQLIAMTFGAIRYNDEAEEDEAGETSMEVSFVPASKSGIEALKKVSGLGCECVICLGNFAKQANGDCNVQWPEKSHLCPFEDILHFNL</sequence>
<accession>A0A6P5ZEK4</accession>